<dbReference type="OrthoDB" id="3545916at2759"/>
<reference evidence="3" key="2">
    <citation type="submission" date="2010-07" db="EMBL/GenBank/DDBJ databases">
        <authorList>
            <consortium name="The Broad Institute Genome Sequencing Platform"/>
            <consortium name="Broad Institute Genome Sequencing Center for Infectious Disease"/>
            <person name="Ma L.-J."/>
            <person name="Dead R."/>
            <person name="Young S."/>
            <person name="Zeng Q."/>
            <person name="Koehrsen M."/>
            <person name="Alvarado L."/>
            <person name="Berlin A."/>
            <person name="Chapman S.B."/>
            <person name="Chen Z."/>
            <person name="Freedman E."/>
            <person name="Gellesch M."/>
            <person name="Goldberg J."/>
            <person name="Griggs A."/>
            <person name="Gujja S."/>
            <person name="Heilman E.R."/>
            <person name="Heiman D."/>
            <person name="Hepburn T."/>
            <person name="Howarth C."/>
            <person name="Jen D."/>
            <person name="Larson L."/>
            <person name="Mehta T."/>
            <person name="Neiman D."/>
            <person name="Pearson M."/>
            <person name="Roberts A."/>
            <person name="Saif S."/>
            <person name="Shea T."/>
            <person name="Shenoy N."/>
            <person name="Sisk P."/>
            <person name="Stolte C."/>
            <person name="Sykes S."/>
            <person name="Walk T."/>
            <person name="White J."/>
            <person name="Yandava C."/>
            <person name="Haas B."/>
            <person name="Nusbaum C."/>
            <person name="Birren B."/>
        </authorList>
    </citation>
    <scope>NUCLEOTIDE SEQUENCE</scope>
    <source>
        <strain evidence="3">R3-111a-1</strain>
    </source>
</reference>
<accession>J3PJL0</accession>
<reference evidence="4" key="4">
    <citation type="journal article" date="2015" name="G3 (Bethesda)">
        <title>Genome sequences of three phytopathogenic species of the Magnaporthaceae family of fungi.</title>
        <authorList>
            <person name="Okagaki L.H."/>
            <person name="Nunes C.C."/>
            <person name="Sailsbery J."/>
            <person name="Clay B."/>
            <person name="Brown D."/>
            <person name="John T."/>
            <person name="Oh Y."/>
            <person name="Young N."/>
            <person name="Fitzgerald M."/>
            <person name="Haas B.J."/>
            <person name="Zeng Q."/>
            <person name="Young S."/>
            <person name="Adiconis X."/>
            <person name="Fan L."/>
            <person name="Levin J.Z."/>
            <person name="Mitchell T.K."/>
            <person name="Okubara P.A."/>
            <person name="Farman M.L."/>
            <person name="Kohn L.M."/>
            <person name="Birren B."/>
            <person name="Ma L.-J."/>
            <person name="Dean R.A."/>
        </authorList>
    </citation>
    <scope>NUCLEOTIDE SEQUENCE</scope>
    <source>
        <strain evidence="4">R3-111a-1</strain>
    </source>
</reference>
<protein>
    <submittedName>
        <fullName evidence="3 4">Uncharacterized protein</fullName>
    </submittedName>
</protein>
<dbReference type="eggNOG" id="ENOG502RMWZ">
    <property type="taxonomic scope" value="Eukaryota"/>
</dbReference>
<name>J3PJL0_GAET3</name>
<dbReference type="AlphaFoldDB" id="J3PJL0"/>
<feature type="compositionally biased region" description="Polar residues" evidence="2">
    <location>
        <begin position="60"/>
        <end position="71"/>
    </location>
</feature>
<keyword evidence="1" id="KW-0175">Coiled coil</keyword>
<evidence type="ECO:0000256" key="1">
    <source>
        <dbReference type="SAM" id="Coils"/>
    </source>
</evidence>
<dbReference type="GeneID" id="20354154"/>
<dbReference type="VEuPathDB" id="FungiDB:GGTG_13696"/>
<dbReference type="EnsemblFungi" id="EJT68731">
    <property type="protein sequence ID" value="EJT68731"/>
    <property type="gene ID" value="GGTG_13696"/>
</dbReference>
<feature type="coiled-coil region" evidence="1">
    <location>
        <begin position="128"/>
        <end position="223"/>
    </location>
</feature>
<dbReference type="EMBL" id="GL385430">
    <property type="protein sequence ID" value="EJT68731.1"/>
    <property type="molecule type" value="Genomic_DNA"/>
</dbReference>
<reference evidence="4" key="5">
    <citation type="submission" date="2018-04" db="UniProtKB">
        <authorList>
            <consortium name="EnsemblFungi"/>
        </authorList>
    </citation>
    <scope>IDENTIFICATION</scope>
    <source>
        <strain evidence="4">R3-111a-1</strain>
    </source>
</reference>
<dbReference type="Proteomes" id="UP000006039">
    <property type="component" value="Unassembled WGS sequence"/>
</dbReference>
<evidence type="ECO:0000256" key="2">
    <source>
        <dbReference type="SAM" id="MobiDB-lite"/>
    </source>
</evidence>
<feature type="compositionally biased region" description="Polar residues" evidence="2">
    <location>
        <begin position="36"/>
        <end position="50"/>
    </location>
</feature>
<dbReference type="RefSeq" id="XP_009229877.1">
    <property type="nucleotide sequence ID" value="XM_009231613.1"/>
</dbReference>
<gene>
    <name evidence="4" type="primary">20354154</name>
    <name evidence="3" type="ORF">GGTG_13696</name>
</gene>
<evidence type="ECO:0000313" key="5">
    <source>
        <dbReference type="Proteomes" id="UP000006039"/>
    </source>
</evidence>
<feature type="compositionally biased region" description="Polar residues" evidence="2">
    <location>
        <begin position="18"/>
        <end position="29"/>
    </location>
</feature>
<reference evidence="5" key="1">
    <citation type="submission" date="2010-07" db="EMBL/GenBank/DDBJ databases">
        <title>The genome sequence of Gaeumannomyces graminis var. tritici strain R3-111a-1.</title>
        <authorList>
            <consortium name="The Broad Institute Genome Sequencing Platform"/>
            <person name="Ma L.-J."/>
            <person name="Dead R."/>
            <person name="Young S."/>
            <person name="Zeng Q."/>
            <person name="Koehrsen M."/>
            <person name="Alvarado L."/>
            <person name="Berlin A."/>
            <person name="Chapman S.B."/>
            <person name="Chen Z."/>
            <person name="Freedman E."/>
            <person name="Gellesch M."/>
            <person name="Goldberg J."/>
            <person name="Griggs A."/>
            <person name="Gujja S."/>
            <person name="Heilman E.R."/>
            <person name="Heiman D."/>
            <person name="Hepburn T."/>
            <person name="Howarth C."/>
            <person name="Jen D."/>
            <person name="Larson L."/>
            <person name="Mehta T."/>
            <person name="Neiman D."/>
            <person name="Pearson M."/>
            <person name="Roberts A."/>
            <person name="Saif S."/>
            <person name="Shea T."/>
            <person name="Shenoy N."/>
            <person name="Sisk P."/>
            <person name="Stolte C."/>
            <person name="Sykes S."/>
            <person name="Walk T."/>
            <person name="White J."/>
            <person name="Yandava C."/>
            <person name="Haas B."/>
            <person name="Nusbaum C."/>
            <person name="Birren B."/>
        </authorList>
    </citation>
    <scope>NUCLEOTIDE SEQUENCE [LARGE SCALE GENOMIC DNA]</scope>
    <source>
        <strain evidence="5">R3-111a-1</strain>
    </source>
</reference>
<proteinExistence type="predicted"/>
<dbReference type="HOGENOM" id="CLU_588017_0_0_1"/>
<reference evidence="3" key="3">
    <citation type="submission" date="2010-09" db="EMBL/GenBank/DDBJ databases">
        <title>Annotation of Gaeumannomyces graminis var. tritici R3-111a-1.</title>
        <authorList>
            <consortium name="The Broad Institute Genome Sequencing Platform"/>
            <person name="Ma L.-J."/>
            <person name="Dead R."/>
            <person name="Young S.K."/>
            <person name="Zeng Q."/>
            <person name="Gargeya S."/>
            <person name="Fitzgerald M."/>
            <person name="Haas B."/>
            <person name="Abouelleil A."/>
            <person name="Alvarado L."/>
            <person name="Arachchi H.M."/>
            <person name="Berlin A."/>
            <person name="Brown A."/>
            <person name="Chapman S.B."/>
            <person name="Chen Z."/>
            <person name="Dunbar C."/>
            <person name="Freedman E."/>
            <person name="Gearin G."/>
            <person name="Gellesch M."/>
            <person name="Goldberg J."/>
            <person name="Griggs A."/>
            <person name="Gujja S."/>
            <person name="Heiman D."/>
            <person name="Howarth C."/>
            <person name="Larson L."/>
            <person name="Lui A."/>
            <person name="MacDonald P.J.P."/>
            <person name="Mehta T."/>
            <person name="Montmayeur A."/>
            <person name="Murphy C."/>
            <person name="Neiman D."/>
            <person name="Pearson M."/>
            <person name="Priest M."/>
            <person name="Roberts A."/>
            <person name="Saif S."/>
            <person name="Shea T."/>
            <person name="Shenoy N."/>
            <person name="Sisk P."/>
            <person name="Stolte C."/>
            <person name="Sykes S."/>
            <person name="Yandava C."/>
            <person name="Wortman J."/>
            <person name="Nusbaum C."/>
            <person name="Birren B."/>
        </authorList>
    </citation>
    <scope>NUCLEOTIDE SEQUENCE</scope>
    <source>
        <strain evidence="3">R3-111a-1</strain>
    </source>
</reference>
<organism evidence="3">
    <name type="scientific">Gaeumannomyces tritici (strain R3-111a-1)</name>
    <name type="common">Wheat and barley take-all root rot fungus</name>
    <name type="synonym">Gaeumannomyces graminis var. tritici</name>
    <dbReference type="NCBI Taxonomy" id="644352"/>
    <lineage>
        <taxon>Eukaryota</taxon>
        <taxon>Fungi</taxon>
        <taxon>Dikarya</taxon>
        <taxon>Ascomycota</taxon>
        <taxon>Pezizomycotina</taxon>
        <taxon>Sordariomycetes</taxon>
        <taxon>Sordariomycetidae</taxon>
        <taxon>Magnaporthales</taxon>
        <taxon>Magnaporthaceae</taxon>
        <taxon>Gaeumannomyces</taxon>
    </lineage>
</organism>
<feature type="region of interest" description="Disordered" evidence="2">
    <location>
        <begin position="18"/>
        <end position="74"/>
    </location>
</feature>
<evidence type="ECO:0000313" key="3">
    <source>
        <dbReference type="EMBL" id="EJT68731.1"/>
    </source>
</evidence>
<keyword evidence="5" id="KW-1185">Reference proteome</keyword>
<evidence type="ECO:0000313" key="4">
    <source>
        <dbReference type="EnsemblFungi" id="EJT68731"/>
    </source>
</evidence>
<sequence length="536" mass="59996">MEFLFQLAAGFANGTQTEAHQNHTTNSSDHPPAADTASTMLDNVQPSSHSGPGHTAMGPQASSAVTPSDTSSIKHEIKPVCPQEANKTLGSPHDTQLVSAAILAAPLNVPEHKSDMYEERLQEMTGRYRAKVQELSKAKAKLDEYAAQREELETELAKESSLIEGIIEEANTKLHEARRAYAALKKNSDTELAKKNNVIHDLKKDAKAKMDEKDGLIAKLQQEALAHVDRHQPAFDSTIVSAFDKVNLKINALVRRNAAASSNVGVGGEVTEVITLDKFAEAVLLNHWGRLAVKSEWHHRHVAKAWRSDPRVRALMLRAMVWNFLARELFDFKKPFAALNSTATKDIGRHYMEVFLDPITSDENAKWRALTAKILTEFEAGYPELRKALLERLQDRFVDLIYNEIAIRIDARPPLTRDFVHQHVKAGMARDLEPVLQAAIELATLTSKERAWYQLYFPNLRNEKYHKGAEHPFMTTDPTSLAINVRMADYDDDEEGSVCLLASPVLLKWGNGAGEGLNQYMVLRKAFVWRSEEVQV</sequence>